<feature type="non-terminal residue" evidence="1">
    <location>
        <position position="1"/>
    </location>
</feature>
<comment type="caution">
    <text evidence="1">The sequence shown here is derived from an EMBL/GenBank/DDBJ whole genome shotgun (WGS) entry which is preliminary data.</text>
</comment>
<feature type="non-terminal residue" evidence="1">
    <location>
        <position position="59"/>
    </location>
</feature>
<accession>A0ABP0RFQ0</accession>
<reference evidence="1 2" key="1">
    <citation type="submission" date="2024-02" db="EMBL/GenBank/DDBJ databases">
        <authorList>
            <person name="Chen Y."/>
            <person name="Shah S."/>
            <person name="Dougan E. K."/>
            <person name="Thang M."/>
            <person name="Chan C."/>
        </authorList>
    </citation>
    <scope>NUCLEOTIDE SEQUENCE [LARGE SCALE GENOMIC DNA]</scope>
</reference>
<sequence>ADVLCLVELDCFEEQLDGGKEKGGLEGGKRRSRIPGNHYCRGLGLPWPGSEVFGDLDGS</sequence>
<keyword evidence="2" id="KW-1185">Reference proteome</keyword>
<organism evidence="1 2">
    <name type="scientific">Durusdinium trenchii</name>
    <dbReference type="NCBI Taxonomy" id="1381693"/>
    <lineage>
        <taxon>Eukaryota</taxon>
        <taxon>Sar</taxon>
        <taxon>Alveolata</taxon>
        <taxon>Dinophyceae</taxon>
        <taxon>Suessiales</taxon>
        <taxon>Symbiodiniaceae</taxon>
        <taxon>Durusdinium</taxon>
    </lineage>
</organism>
<gene>
    <name evidence="1" type="ORF">CCMP2556_LOCUS46880</name>
</gene>
<dbReference type="Proteomes" id="UP001642484">
    <property type="component" value="Unassembled WGS sequence"/>
</dbReference>
<proteinExistence type="predicted"/>
<evidence type="ECO:0000313" key="2">
    <source>
        <dbReference type="Proteomes" id="UP001642484"/>
    </source>
</evidence>
<name>A0ABP0RFQ0_9DINO</name>
<evidence type="ECO:0000313" key="1">
    <source>
        <dbReference type="EMBL" id="CAK9099069.1"/>
    </source>
</evidence>
<protein>
    <submittedName>
        <fullName evidence="1">Uncharacterized protein</fullName>
    </submittedName>
</protein>
<dbReference type="EMBL" id="CAXAMN010025917">
    <property type="protein sequence ID" value="CAK9099069.1"/>
    <property type="molecule type" value="Genomic_DNA"/>
</dbReference>